<evidence type="ECO:0000259" key="2">
    <source>
        <dbReference type="PROSITE" id="PS50026"/>
    </source>
</evidence>
<sequence length="481" mass="54211">MNKLHIGHIVLLLIILYYLYYLYSLSCNCKENFSVGAPDVSGCSGRVADCGNPDIANRCPDTCSQARLSYRIMRRDPDDDLIVHGSDIESGTRIYHVDQDQNNNKEYFAFYIEEDGIERFYLDTHITRPAQGGLDGELMIIPEDELNENYELLSHKIMGRSRPPTHSDSVPGTKIYHVDHVRNDNKEYFAYYWQQEDAPIDAPKDFYLVQIDNSDGLEFIRSHITEYDLNTYYRLFLPPSPPPSPPLSQNILYITSLFSHACNLPFTHSDGRIIEGDTPNQLGGHTYYDMGRRNQPDLGDGHIPCCDIARSLFGYNVEMINELSDEGDEGLLKNNLTNYMLGCIEGGNISDIPGGSPDEAQEGLDMLLSECQGRQCLNGGILRYEGRGEGYNCDCECPQGWEGPACQRVSATTAQRTNQPRGRCGNSNYGDNCELNCGDGFNKLREWRRARCIRPGQPHPGNYSCSAEQQAEYNSFLQNCG</sequence>
<feature type="domain" description="EGF-like" evidence="2">
    <location>
        <begin position="367"/>
        <end position="407"/>
    </location>
</feature>
<keyword evidence="1" id="KW-0472">Membrane</keyword>
<dbReference type="InterPro" id="IPR000742">
    <property type="entry name" value="EGF"/>
</dbReference>
<dbReference type="PROSITE" id="PS01186">
    <property type="entry name" value="EGF_2"/>
    <property type="match status" value="1"/>
</dbReference>
<feature type="transmembrane region" description="Helical" evidence="1">
    <location>
        <begin position="6"/>
        <end position="23"/>
    </location>
</feature>
<dbReference type="AlphaFoldDB" id="A0A6C0FEV0"/>
<keyword evidence="1" id="KW-0812">Transmembrane</keyword>
<reference evidence="3" key="1">
    <citation type="journal article" date="2020" name="Nature">
        <title>Giant virus diversity and host interactions through global metagenomics.</title>
        <authorList>
            <person name="Schulz F."/>
            <person name="Roux S."/>
            <person name="Paez-Espino D."/>
            <person name="Jungbluth S."/>
            <person name="Walsh D.A."/>
            <person name="Denef V.J."/>
            <person name="McMahon K.D."/>
            <person name="Konstantinidis K.T."/>
            <person name="Eloe-Fadrosh E.A."/>
            <person name="Kyrpides N.C."/>
            <person name="Woyke T."/>
        </authorList>
    </citation>
    <scope>NUCLEOTIDE SEQUENCE</scope>
    <source>
        <strain evidence="3">GVMAG-S-ERX556126-94</strain>
    </source>
</reference>
<organism evidence="3">
    <name type="scientific">viral metagenome</name>
    <dbReference type="NCBI Taxonomy" id="1070528"/>
    <lineage>
        <taxon>unclassified sequences</taxon>
        <taxon>metagenomes</taxon>
        <taxon>organismal metagenomes</taxon>
    </lineage>
</organism>
<dbReference type="PROSITE" id="PS50026">
    <property type="entry name" value="EGF_3"/>
    <property type="match status" value="1"/>
</dbReference>
<dbReference type="PROSITE" id="PS00022">
    <property type="entry name" value="EGF_1"/>
    <property type="match status" value="1"/>
</dbReference>
<dbReference type="EMBL" id="MN738838">
    <property type="protein sequence ID" value="QHT39093.1"/>
    <property type="molecule type" value="Genomic_DNA"/>
</dbReference>
<keyword evidence="1" id="KW-1133">Transmembrane helix</keyword>
<evidence type="ECO:0000256" key="1">
    <source>
        <dbReference type="SAM" id="Phobius"/>
    </source>
</evidence>
<accession>A0A6C0FEV0</accession>
<name>A0A6C0FEV0_9ZZZZ</name>
<proteinExistence type="predicted"/>
<evidence type="ECO:0000313" key="3">
    <source>
        <dbReference type="EMBL" id="QHT39093.1"/>
    </source>
</evidence>
<protein>
    <recommendedName>
        <fullName evidence="2">EGF-like domain-containing protein</fullName>
    </recommendedName>
</protein>